<evidence type="ECO:0000313" key="3">
    <source>
        <dbReference type="Proteomes" id="UP000591131"/>
    </source>
</evidence>
<dbReference type="EMBL" id="JAAPAO010000014">
    <property type="protein sequence ID" value="KAF4677436.1"/>
    <property type="molecule type" value="Genomic_DNA"/>
</dbReference>
<evidence type="ECO:0000313" key="2">
    <source>
        <dbReference type="EMBL" id="KAF4677436.1"/>
    </source>
</evidence>
<keyword evidence="3" id="KW-1185">Reference proteome</keyword>
<accession>A0A7J6N132</accession>
<sequence>MLRSYRSSSGPATLTDSIPDFISVLPLMPDMPGTTVAPVEWASINREALQAACGSHPYPSTPRAVFLTPSAGAKILSAAGELSPAELPTTCPPFEFWLLKKLDKSVCVFDYWVRSSECWDTEGILSDLSLAKAETEQSKQESLECTGSSPAQRGISYRE</sequence>
<name>A0A7J6N132_PERCH</name>
<dbReference type="AlphaFoldDB" id="A0A7J6N132"/>
<proteinExistence type="predicted"/>
<protein>
    <submittedName>
        <fullName evidence="2">Uncharacterized protein</fullName>
    </submittedName>
</protein>
<gene>
    <name evidence="2" type="ORF">FOL47_001648</name>
</gene>
<comment type="caution">
    <text evidence="2">The sequence shown here is derived from an EMBL/GenBank/DDBJ whole genome shotgun (WGS) entry which is preliminary data.</text>
</comment>
<feature type="region of interest" description="Disordered" evidence="1">
    <location>
        <begin position="137"/>
        <end position="159"/>
    </location>
</feature>
<evidence type="ECO:0000256" key="1">
    <source>
        <dbReference type="SAM" id="MobiDB-lite"/>
    </source>
</evidence>
<organism evidence="2 3">
    <name type="scientific">Perkinsus chesapeaki</name>
    <name type="common">Clam parasite</name>
    <name type="synonym">Perkinsus andrewsi</name>
    <dbReference type="NCBI Taxonomy" id="330153"/>
    <lineage>
        <taxon>Eukaryota</taxon>
        <taxon>Sar</taxon>
        <taxon>Alveolata</taxon>
        <taxon>Perkinsozoa</taxon>
        <taxon>Perkinsea</taxon>
        <taxon>Perkinsida</taxon>
        <taxon>Perkinsidae</taxon>
        <taxon>Perkinsus</taxon>
    </lineage>
</organism>
<reference evidence="2 3" key="1">
    <citation type="submission" date="2020-04" db="EMBL/GenBank/DDBJ databases">
        <title>Perkinsus chesapeaki whole genome sequence.</title>
        <authorList>
            <person name="Bogema D.R."/>
        </authorList>
    </citation>
    <scope>NUCLEOTIDE SEQUENCE [LARGE SCALE GENOMIC DNA]</scope>
    <source>
        <strain evidence="2">ATCC PRA-425</strain>
    </source>
</reference>
<dbReference type="Proteomes" id="UP000591131">
    <property type="component" value="Unassembled WGS sequence"/>
</dbReference>